<keyword evidence="5 7" id="KW-1133">Transmembrane helix</keyword>
<keyword evidence="3" id="KW-1003">Cell membrane</keyword>
<comment type="subcellular location">
    <subcellularLocation>
        <location evidence="1">Cell membrane</location>
        <topology evidence="1">Multi-pass membrane protein</topology>
    </subcellularLocation>
</comment>
<evidence type="ECO:0000313" key="9">
    <source>
        <dbReference type="Proteomes" id="UP000269097"/>
    </source>
</evidence>
<protein>
    <submittedName>
        <fullName evidence="8">Chromate efflux transporter</fullName>
    </submittedName>
</protein>
<evidence type="ECO:0000256" key="7">
    <source>
        <dbReference type="SAM" id="Phobius"/>
    </source>
</evidence>
<dbReference type="PIRSF" id="PIRSF004810">
    <property type="entry name" value="ChrA"/>
    <property type="match status" value="1"/>
</dbReference>
<dbReference type="GO" id="GO:0005886">
    <property type="term" value="C:plasma membrane"/>
    <property type="evidence" value="ECO:0007669"/>
    <property type="project" value="UniProtKB-SubCell"/>
</dbReference>
<accession>A0A3G3JWK9</accession>
<evidence type="ECO:0000256" key="5">
    <source>
        <dbReference type="ARBA" id="ARBA00022989"/>
    </source>
</evidence>
<evidence type="ECO:0000256" key="4">
    <source>
        <dbReference type="ARBA" id="ARBA00022692"/>
    </source>
</evidence>
<proteinExistence type="inferred from homology"/>
<name>A0A3G3JWK9_9BACL</name>
<dbReference type="KEGG" id="coh:EAV92_08405"/>
<feature type="transmembrane region" description="Helical" evidence="7">
    <location>
        <begin position="353"/>
        <end position="371"/>
    </location>
</feature>
<comment type="similarity">
    <text evidence="2">Belongs to the chromate ion transporter (CHR) (TC 2.A.51) family.</text>
</comment>
<dbReference type="PANTHER" id="PTHR33567:SF3">
    <property type="entry name" value="CHROMATE ION TRANSPORTER (EUROFUNG)"/>
    <property type="match status" value="1"/>
</dbReference>
<dbReference type="GO" id="GO:0015109">
    <property type="term" value="F:chromate transmembrane transporter activity"/>
    <property type="evidence" value="ECO:0007669"/>
    <property type="project" value="InterPro"/>
</dbReference>
<evidence type="ECO:0000256" key="1">
    <source>
        <dbReference type="ARBA" id="ARBA00004651"/>
    </source>
</evidence>
<keyword evidence="6 7" id="KW-0472">Membrane</keyword>
<dbReference type="Proteomes" id="UP000269097">
    <property type="component" value="Chromosome"/>
</dbReference>
<dbReference type="NCBIfam" id="TIGR00937">
    <property type="entry name" value="2A51"/>
    <property type="match status" value="1"/>
</dbReference>
<reference evidence="8 9" key="1">
    <citation type="submission" date="2018-10" db="EMBL/GenBank/DDBJ databases">
        <title>Genome Sequence of Cohnella sp.</title>
        <authorList>
            <person name="Srinivasan S."/>
            <person name="Kim M.K."/>
        </authorList>
    </citation>
    <scope>NUCLEOTIDE SEQUENCE [LARGE SCALE GENOMIC DNA]</scope>
    <source>
        <strain evidence="8 9">18JY8-7</strain>
    </source>
</reference>
<feature type="transmembrane region" description="Helical" evidence="7">
    <location>
        <begin position="218"/>
        <end position="239"/>
    </location>
</feature>
<evidence type="ECO:0000313" key="8">
    <source>
        <dbReference type="EMBL" id="AYQ72584.1"/>
    </source>
</evidence>
<dbReference type="InterPro" id="IPR014047">
    <property type="entry name" value="Chr_Tranpt_l_chain"/>
</dbReference>
<dbReference type="EMBL" id="CP033433">
    <property type="protein sequence ID" value="AYQ72584.1"/>
    <property type="molecule type" value="Genomic_DNA"/>
</dbReference>
<gene>
    <name evidence="8" type="primary">chrA</name>
    <name evidence="8" type="ORF">EAV92_08405</name>
</gene>
<evidence type="ECO:0000256" key="6">
    <source>
        <dbReference type="ARBA" id="ARBA00023136"/>
    </source>
</evidence>
<evidence type="ECO:0000256" key="2">
    <source>
        <dbReference type="ARBA" id="ARBA00005262"/>
    </source>
</evidence>
<evidence type="ECO:0000256" key="3">
    <source>
        <dbReference type="ARBA" id="ARBA00022475"/>
    </source>
</evidence>
<dbReference type="InterPro" id="IPR003370">
    <property type="entry name" value="Chromate_transpt"/>
</dbReference>
<feature type="transmembrane region" description="Helical" evidence="7">
    <location>
        <begin position="391"/>
        <end position="416"/>
    </location>
</feature>
<keyword evidence="9" id="KW-1185">Reference proteome</keyword>
<feature type="transmembrane region" description="Helical" evidence="7">
    <location>
        <begin position="317"/>
        <end position="341"/>
    </location>
</feature>
<keyword evidence="4 7" id="KW-0812">Transmembrane</keyword>
<feature type="transmembrane region" description="Helical" evidence="7">
    <location>
        <begin position="152"/>
        <end position="169"/>
    </location>
</feature>
<feature type="transmembrane region" description="Helical" evidence="7">
    <location>
        <begin position="124"/>
        <end position="145"/>
    </location>
</feature>
<sequence length="420" mass="44151">MRQESEIASQAAAPVRTGGWIETGLTALKLGLTSFGGPVAHIGYFRETYVRRKRWLDESAFADLTAMCQFLPGPASSQLGMAIAMRRAGIPGALAAWAGFTLPSAVLMVLFAYGFAAVNESASGLIHGLQLAAVAVVAQAVWSMGRTLIPDLARACMALITAAAVLAFPGTAGQLVPLALCGVAGWLLLRSQVPGDRQRQLQDQAEPSTVPVSRKFRFAPVAFLSLFGLLLFLLPWLAQMTQTPLTRIADIGYRAGSLVFGGGHVVLPMLEHESVKAGLLDERQFMAGYGAAQAVPGPLFTFAAFVGAASSQGFTGIVRAAAMLASVFLPSFLLVAGVMPYWERLRNNRSARAVLAGVNASVVGLLGAALYDPVWTSAVHHPADIAVAGAAFAILFYKKIPPLLIVAACAAAGWIIESMT</sequence>
<feature type="transmembrane region" description="Helical" evidence="7">
    <location>
        <begin position="94"/>
        <end position="118"/>
    </location>
</feature>
<dbReference type="PANTHER" id="PTHR33567">
    <property type="entry name" value="CHROMATE ION TRANSPORTER (EUROFUNG)"/>
    <property type="match status" value="1"/>
</dbReference>
<feature type="transmembrane region" description="Helical" evidence="7">
    <location>
        <begin position="291"/>
        <end position="311"/>
    </location>
</feature>
<dbReference type="AlphaFoldDB" id="A0A3G3JWK9"/>
<dbReference type="RefSeq" id="WP_123040644.1">
    <property type="nucleotide sequence ID" value="NZ_CP033433.1"/>
</dbReference>
<dbReference type="Pfam" id="PF02417">
    <property type="entry name" value="Chromate_transp"/>
    <property type="match status" value="2"/>
</dbReference>
<organism evidence="8 9">
    <name type="scientific">Cohnella candidum</name>
    <dbReference type="NCBI Taxonomy" id="2674991"/>
    <lineage>
        <taxon>Bacteria</taxon>
        <taxon>Bacillati</taxon>
        <taxon>Bacillota</taxon>
        <taxon>Bacilli</taxon>
        <taxon>Bacillales</taxon>
        <taxon>Paenibacillaceae</taxon>
        <taxon>Cohnella</taxon>
    </lineage>
</organism>